<dbReference type="VEuPathDB" id="FungiDB:GWK60_H00671"/>
<dbReference type="PIRSF" id="PIRSF038995">
    <property type="entry name" value="SRP68"/>
    <property type="match status" value="1"/>
</dbReference>
<dbReference type="VEuPathDB" id="FungiDB:CAGL0H00869g"/>
<feature type="compositionally biased region" description="Basic and acidic residues" evidence="11">
    <location>
        <begin position="565"/>
        <end position="586"/>
    </location>
</feature>
<comment type="subcellular location">
    <subcellularLocation>
        <location evidence="1 10">Cytoplasm</location>
    </subcellularLocation>
    <subcellularLocation>
        <location evidence="2">Nucleus</location>
        <location evidence="2">Nucleolus</location>
    </subcellularLocation>
</comment>
<dbReference type="GO" id="GO:0030942">
    <property type="term" value="F:endoplasmic reticulum signal peptide binding"/>
    <property type="evidence" value="ECO:0007669"/>
    <property type="project" value="InterPro"/>
</dbReference>
<dbReference type="InterPro" id="IPR026258">
    <property type="entry name" value="SRP68"/>
</dbReference>
<dbReference type="GO" id="GO:0006614">
    <property type="term" value="P:SRP-dependent cotranslational protein targeting to membrane"/>
    <property type="evidence" value="ECO:0007669"/>
    <property type="project" value="EnsemblFungi"/>
</dbReference>
<dbReference type="GO" id="GO:0005786">
    <property type="term" value="C:signal recognition particle, endoplasmic reticulum targeting"/>
    <property type="evidence" value="ECO:0007669"/>
    <property type="project" value="UniProtKB-KW"/>
</dbReference>
<evidence type="ECO:0000256" key="6">
    <source>
        <dbReference type="ARBA" id="ARBA00023135"/>
    </source>
</evidence>
<dbReference type="EMBL" id="LLZZ01000148">
    <property type="protein sequence ID" value="KTA99112.1"/>
    <property type="molecule type" value="Genomic_DNA"/>
</dbReference>
<keyword evidence="8 10" id="KW-0687">Ribonucleoprotein</keyword>
<accession>A0A0W0CHQ1</accession>
<keyword evidence="4 10" id="KW-0963">Cytoplasm</keyword>
<evidence type="ECO:0000313" key="13">
    <source>
        <dbReference type="Proteomes" id="UP000054886"/>
    </source>
</evidence>
<dbReference type="InterPro" id="IPR034652">
    <property type="entry name" value="SRP68-RBD"/>
</dbReference>
<dbReference type="GO" id="GO:0005730">
    <property type="term" value="C:nucleolus"/>
    <property type="evidence" value="ECO:0007669"/>
    <property type="project" value="UniProtKB-SubCell"/>
</dbReference>
<dbReference type="VEuPathDB" id="FungiDB:B1J91_H00869g"/>
<protein>
    <recommendedName>
        <fullName evidence="9 10">Signal recognition particle subunit SRP68</fullName>
        <shortName evidence="10">SRP68</shortName>
    </recommendedName>
</protein>
<evidence type="ECO:0000256" key="9">
    <source>
        <dbReference type="ARBA" id="ARBA00029498"/>
    </source>
</evidence>
<feature type="region of interest" description="Disordered" evidence="11">
    <location>
        <begin position="565"/>
        <end position="596"/>
    </location>
</feature>
<dbReference type="VEuPathDB" id="FungiDB:GW608_H00671"/>
<evidence type="ECO:0000256" key="4">
    <source>
        <dbReference type="ARBA" id="ARBA00022490"/>
    </source>
</evidence>
<organism evidence="12 13">
    <name type="scientific">Candida glabrata</name>
    <name type="common">Yeast</name>
    <name type="synonym">Torulopsis glabrata</name>
    <dbReference type="NCBI Taxonomy" id="5478"/>
    <lineage>
        <taxon>Eukaryota</taxon>
        <taxon>Fungi</taxon>
        <taxon>Dikarya</taxon>
        <taxon>Ascomycota</taxon>
        <taxon>Saccharomycotina</taxon>
        <taxon>Saccharomycetes</taxon>
        <taxon>Saccharomycetales</taxon>
        <taxon>Saccharomycetaceae</taxon>
        <taxon>Nakaseomyces</taxon>
    </lineage>
</organism>
<sequence length="596" mass="68896">MPIFSPINATYGVRVEQILETDQDFVKYHDKLNRKLQKLRHRCQGVTKDTKKYSEKEKFSKITSDNYDKQSKLYGVLYLLQVERDLSLVETLKLRGRQRGKLKRPERKVIQTRLKKVAKLVEGLVALTQNEQNYVTRLQYLIYSKLAKAEFILNGKLTTKKKAESDVAGLLALAFAGLQYLAEHNYISEDISSFIQSKYEYSLMQYAGNLVSNVRLQNFIIESLKSIGDKDEIVKLLLNNGFKLDIKEVDDTTTNSLTNINWRSFQAKITDREVSHLIELAESVEISKLSDYSSKLLYWEDALSKQEAVIANYDENESTENADIDDPQENNQILLSYVKYNKLMVNILRDNEICKELWQQWDKSCSTLSAKVVKYKELERITSNLSVFLHEVMELPGIYSDDELMYQLELLDLHYKTLLSSKALAYLYQSKGKYREALALHVRSFQELNSKLEQDMLYSNDEILPNSLFDKLDIEKNQSNIKAAWTGVIALAGYQKSLETTGKSKYKLSVIEKISNQKEIEASDVNISNLFPLTPHMQPVGAKPTLFDLAFNYIQYEKFEQRNITENKPAEKQSSEPENHKEEQPKKRGFLGLFGR</sequence>
<evidence type="ECO:0000256" key="10">
    <source>
        <dbReference type="PIRNR" id="PIRNR038995"/>
    </source>
</evidence>
<name>A0A0W0CHQ1_CANGB</name>
<keyword evidence="6 10" id="KW-0733">Signal recognition particle</keyword>
<evidence type="ECO:0000256" key="8">
    <source>
        <dbReference type="ARBA" id="ARBA00023274"/>
    </source>
</evidence>
<keyword evidence="5 10" id="KW-0694">RNA-binding</keyword>
<evidence type="ECO:0000256" key="1">
    <source>
        <dbReference type="ARBA" id="ARBA00004496"/>
    </source>
</evidence>
<evidence type="ECO:0000256" key="7">
    <source>
        <dbReference type="ARBA" id="ARBA00023242"/>
    </source>
</evidence>
<dbReference type="GO" id="GO:0008312">
    <property type="term" value="F:7S RNA binding"/>
    <property type="evidence" value="ECO:0007669"/>
    <property type="project" value="InterPro"/>
</dbReference>
<evidence type="ECO:0000256" key="5">
    <source>
        <dbReference type="ARBA" id="ARBA00022884"/>
    </source>
</evidence>
<dbReference type="AlphaFoldDB" id="A0A0W0CHQ1"/>
<reference evidence="12 13" key="1">
    <citation type="submission" date="2015-10" db="EMBL/GenBank/DDBJ databases">
        <title>Draft genomes sequences of Candida glabrata isolates 1A, 1B, 2A, 2B, 3A and 3B.</title>
        <authorList>
            <person name="Haavelsrud O.E."/>
            <person name="Gaustad P."/>
        </authorList>
    </citation>
    <scope>NUCLEOTIDE SEQUENCE [LARGE SCALE GENOMIC DNA]</scope>
    <source>
        <strain evidence="12">910700640</strain>
    </source>
</reference>
<keyword evidence="7" id="KW-0539">Nucleus</keyword>
<comment type="similarity">
    <text evidence="3 10">Belongs to the SRP68 family.</text>
</comment>
<comment type="function">
    <text evidence="10">Component of the signal recognition particle (SRP) complex, a ribonucleoprotein complex that mediates the cotranslational targeting of secretory and membrane proteins to the endoplasmic reticulum (ER). The SRP complex interacts with the signal sequence in nascent secretory and membrane proteins and directs them to the membrane of the ER.</text>
</comment>
<dbReference type="PANTHER" id="PTHR12860">
    <property type="entry name" value="SIGNAL RECOGNITION PARTICLE 68 KDA PROTEIN"/>
    <property type="match status" value="1"/>
</dbReference>
<gene>
    <name evidence="12" type="ORF">AO440_001936</name>
</gene>
<proteinExistence type="inferred from homology"/>
<evidence type="ECO:0000256" key="3">
    <source>
        <dbReference type="ARBA" id="ARBA00009352"/>
    </source>
</evidence>
<dbReference type="PhylomeDB" id="A0A0W0CHQ1"/>
<dbReference type="GO" id="GO:0005047">
    <property type="term" value="F:signal recognition particle binding"/>
    <property type="evidence" value="ECO:0007669"/>
    <property type="project" value="InterPro"/>
</dbReference>
<dbReference type="VEuPathDB" id="FungiDB:GVI51_H00671"/>
<evidence type="ECO:0000256" key="2">
    <source>
        <dbReference type="ARBA" id="ARBA00004604"/>
    </source>
</evidence>
<dbReference type="Pfam" id="PF16969">
    <property type="entry name" value="SRP68"/>
    <property type="match status" value="1"/>
</dbReference>
<dbReference type="InterPro" id="IPR038253">
    <property type="entry name" value="SRP68_N_sf"/>
</dbReference>
<evidence type="ECO:0000313" key="12">
    <source>
        <dbReference type="EMBL" id="KTA99112.1"/>
    </source>
</evidence>
<dbReference type="Gene3D" id="1.10.3450.40">
    <property type="entry name" value="Signal recognition particle, SRP68 subunit, RNA-binding domain"/>
    <property type="match status" value="1"/>
</dbReference>
<dbReference type="Proteomes" id="UP000054886">
    <property type="component" value="Unassembled WGS sequence"/>
</dbReference>
<evidence type="ECO:0000256" key="11">
    <source>
        <dbReference type="SAM" id="MobiDB-lite"/>
    </source>
</evidence>
<dbReference type="CDD" id="cd15481">
    <property type="entry name" value="SRP68-RBD"/>
    <property type="match status" value="1"/>
</dbReference>
<dbReference type="OMA" id="LAYIKYN"/>
<comment type="caution">
    <text evidence="12">The sequence shown here is derived from an EMBL/GenBank/DDBJ whole genome shotgun (WGS) entry which is preliminary data.</text>
</comment>
<dbReference type="PANTHER" id="PTHR12860:SF0">
    <property type="entry name" value="SIGNAL RECOGNITION PARTICLE SUBUNIT SRP68"/>
    <property type="match status" value="1"/>
</dbReference>